<accession>A0AC60P7T5</accession>
<dbReference type="EMBL" id="JABSTQ010011053">
    <property type="protein sequence ID" value="KAG0415567.1"/>
    <property type="molecule type" value="Genomic_DNA"/>
</dbReference>
<comment type="caution">
    <text evidence="1">The sequence shown here is derived from an EMBL/GenBank/DDBJ whole genome shotgun (WGS) entry which is preliminary data.</text>
</comment>
<sequence length="203" mass="22525">MNEPCKHEPPTTIEILASQKPTPSSCALSPNILEICGIIRDIVREELKKLILSTLQDSRCYLNHYGRRLSVPLRLRLRRALRQAVEEPGGSYNDGYGVPPNESRDRYGGQPVRDDACNGPGGADSSSQLARPDQGSVLMIENPLAVEGATGQETNKQFFFIKMQHGYSKEAFHDHLQVPFELPDGTLSFKQPQPPLRQFVGGL</sequence>
<organism evidence="1 2">
    <name type="scientific">Ixodes persulcatus</name>
    <name type="common">Taiga tick</name>
    <dbReference type="NCBI Taxonomy" id="34615"/>
    <lineage>
        <taxon>Eukaryota</taxon>
        <taxon>Metazoa</taxon>
        <taxon>Ecdysozoa</taxon>
        <taxon>Arthropoda</taxon>
        <taxon>Chelicerata</taxon>
        <taxon>Arachnida</taxon>
        <taxon>Acari</taxon>
        <taxon>Parasitiformes</taxon>
        <taxon>Ixodida</taxon>
        <taxon>Ixodoidea</taxon>
        <taxon>Ixodidae</taxon>
        <taxon>Ixodinae</taxon>
        <taxon>Ixodes</taxon>
    </lineage>
</organism>
<evidence type="ECO:0000313" key="1">
    <source>
        <dbReference type="EMBL" id="KAG0415567.1"/>
    </source>
</evidence>
<name>A0AC60P7T5_IXOPE</name>
<proteinExistence type="predicted"/>
<keyword evidence="2" id="KW-1185">Reference proteome</keyword>
<gene>
    <name evidence="1" type="ORF">HPB47_007257</name>
</gene>
<evidence type="ECO:0000313" key="2">
    <source>
        <dbReference type="Proteomes" id="UP000805193"/>
    </source>
</evidence>
<protein>
    <submittedName>
        <fullName evidence="1">Uncharacterized protein</fullName>
    </submittedName>
</protein>
<dbReference type="Proteomes" id="UP000805193">
    <property type="component" value="Unassembled WGS sequence"/>
</dbReference>
<reference evidence="1 2" key="1">
    <citation type="journal article" date="2020" name="Cell">
        <title>Large-Scale Comparative Analyses of Tick Genomes Elucidate Their Genetic Diversity and Vector Capacities.</title>
        <authorList>
            <consortium name="Tick Genome and Microbiome Consortium (TIGMIC)"/>
            <person name="Jia N."/>
            <person name="Wang J."/>
            <person name="Shi W."/>
            <person name="Du L."/>
            <person name="Sun Y."/>
            <person name="Zhan W."/>
            <person name="Jiang J.F."/>
            <person name="Wang Q."/>
            <person name="Zhang B."/>
            <person name="Ji P."/>
            <person name="Bell-Sakyi L."/>
            <person name="Cui X.M."/>
            <person name="Yuan T.T."/>
            <person name="Jiang B.G."/>
            <person name="Yang W.F."/>
            <person name="Lam T.T."/>
            <person name="Chang Q.C."/>
            <person name="Ding S.J."/>
            <person name="Wang X.J."/>
            <person name="Zhu J.G."/>
            <person name="Ruan X.D."/>
            <person name="Zhao L."/>
            <person name="Wei J.T."/>
            <person name="Ye R.Z."/>
            <person name="Que T.C."/>
            <person name="Du C.H."/>
            <person name="Zhou Y.H."/>
            <person name="Cheng J.X."/>
            <person name="Dai P.F."/>
            <person name="Guo W.B."/>
            <person name="Han X.H."/>
            <person name="Huang E.J."/>
            <person name="Li L.F."/>
            <person name="Wei W."/>
            <person name="Gao Y.C."/>
            <person name="Liu J.Z."/>
            <person name="Shao H.Z."/>
            <person name="Wang X."/>
            <person name="Wang C.C."/>
            <person name="Yang T.C."/>
            <person name="Huo Q.B."/>
            <person name="Li W."/>
            <person name="Chen H.Y."/>
            <person name="Chen S.E."/>
            <person name="Zhou L.G."/>
            <person name="Ni X.B."/>
            <person name="Tian J.H."/>
            <person name="Sheng Y."/>
            <person name="Liu T."/>
            <person name="Pan Y.S."/>
            <person name="Xia L.Y."/>
            <person name="Li J."/>
            <person name="Zhao F."/>
            <person name="Cao W.C."/>
        </authorList>
    </citation>
    <scope>NUCLEOTIDE SEQUENCE [LARGE SCALE GENOMIC DNA]</scope>
    <source>
        <strain evidence="1">Iper-2018</strain>
    </source>
</reference>